<feature type="compositionally biased region" description="Basic and acidic residues" evidence="1">
    <location>
        <begin position="1053"/>
        <end position="1074"/>
    </location>
</feature>
<feature type="region of interest" description="Disordered" evidence="1">
    <location>
        <begin position="1248"/>
        <end position="1378"/>
    </location>
</feature>
<feature type="region of interest" description="Disordered" evidence="1">
    <location>
        <begin position="696"/>
        <end position="726"/>
    </location>
</feature>
<gene>
    <name evidence="2" type="ORF">BN1204_047550</name>
</gene>
<feature type="compositionally biased region" description="Low complexity" evidence="1">
    <location>
        <begin position="1322"/>
        <end position="1341"/>
    </location>
</feature>
<feature type="region of interest" description="Disordered" evidence="1">
    <location>
        <begin position="475"/>
        <end position="508"/>
    </location>
</feature>
<feature type="compositionally biased region" description="Low complexity" evidence="1">
    <location>
        <begin position="85"/>
        <end position="94"/>
    </location>
</feature>
<accession>A0A0F7UG94</accession>
<dbReference type="EMBL" id="LN714485">
    <property type="protein sequence ID" value="CEL69029.1"/>
    <property type="molecule type" value="Genomic_DNA"/>
</dbReference>
<feature type="region of interest" description="Disordered" evidence="1">
    <location>
        <begin position="812"/>
        <end position="841"/>
    </location>
</feature>
<feature type="region of interest" description="Disordered" evidence="1">
    <location>
        <begin position="595"/>
        <end position="626"/>
    </location>
</feature>
<protein>
    <submittedName>
        <fullName evidence="2">Uncharacterized protein</fullName>
    </submittedName>
</protein>
<reference evidence="2" key="1">
    <citation type="journal article" date="2015" name="PLoS ONE">
        <title>Comprehensive Evaluation of Toxoplasma gondii VEG and Neospora caninum LIV Genomes with Tachyzoite Stage Transcriptome and Proteome Defines Novel Transcript Features.</title>
        <authorList>
            <person name="Ramaprasad A."/>
            <person name="Mourier T."/>
            <person name="Naeem R."/>
            <person name="Malas T.B."/>
            <person name="Moussa E."/>
            <person name="Panigrahi A."/>
            <person name="Vermont S.J."/>
            <person name="Otto T.D."/>
            <person name="Wastling J."/>
            <person name="Pain A."/>
        </authorList>
    </citation>
    <scope>NUCLEOTIDE SEQUENCE</scope>
    <source>
        <strain evidence="2">Liverpool</strain>
    </source>
</reference>
<name>A0A0F7UG94_NEOCL</name>
<sequence length="1387" mass="148498">MPRRPGGGLLPFNSLRDSSSCGLPTTPRRSCRGYLLRSSLGSSCSSSQFSCSRPHLFPVQFPPFVLSALSRSSSVRLASASGSAVSSSTLSPASLSPPPPNVNTNDCYGRDVSQHKTDCLHKARPGALTASLSSSSPSSAGSHPRTSLSPLYGSLSSSFVSSTASLFPLPHAFPQSVLSPVSSLSPFSFFSPFSSFSSVPKSGCASAALLSGADAVARLHRLSLQKSFSPLATCAGPEDNSGAASGLSPLNTTDAPHLSSLLARCFADRQSLQKEAILSLLHSTLRLRVSSAQLLEGLAEELECRLIRTMSLDNLCAALSAYSFFFPVSIHLSSGRAAPEPPAQVQRMLALLKKEIGRHLAHASQGDRAATGSTRQPEEEANALQAVEERSPARLGDDAVGATAAAVYRQREEHGRVAARPVAAKESLVAAVSALARLGAKSGDRLSWDLQSELCVLLEREMKTLDSRRHMHAVGRLEDSESVQNNHQGMTPTVTGRQPGNSILPPPASVNSSFLSSSSLSSSSLSSSSLSSSSLSSLAARGATRDATLLRLLQDCGTVAAALTTLRVVNRALVRLLVEEASACLDLLRETAERSGSDATSSAPPSSLSSLSPSTASGERKEQGIEEAKDASLISRVVQAVLRLCADAGHPAELLRASLWRLEQDRAFATFLTHAELLRLSSALCEEEVKRVLLRPASAGDESEHEAREGSRGDFYQQSQDPTETVEAVGREADVPHAFLFSLRCLSAFASASDEAFDTLSPRGLLLLLGSLSLSTKLLRRQFLLSSSPASSDSSSQPPRTLLRLLNTTLGRPAASPLTSPPSLSSSPSQSPSSASSSTSAFASSPCRLAACDVGESDGESETRAERAASRRGTVFSPGGHSAVARSASDGEGHTCVEDMKNVEKLLHEFAEALARAATARAVDCTPADVLLGLAALARLECHETTLPFSGDAWRPTPSFAFVADCFLRAMLRKWKSWKGRSLFSDAAQSECLLRLLEQLGLQEKAEPLYTTLKNGRGYRRASLARQSRPERREGTWILQSEETDSEQDDELCADHQRLGLGGGDRHASTERASAEAGRSLTRLERSSLPFLDDEDFGLSRASRAFQRKAEKRRGSLQTLRGCSDGSRTDESEGERRENEQDWKETLGSARPLVRDREQEGRLLSLLEESPALSAASRDRDCLASSLTLLSSAAPASPSPSSSRSRSQEGFLAPDGAFERESDFDGEDEATFSFKSLYSSSLLFPDEGLDSSFQSADPNSRRETRNAQRRELDKDTNRSKSESQARNGNDASERSKRHFAADGYVRDAQGRVREWWDVNEQSSSARSGNGNRRGQTNGRMRSSSAGTKGLSRAQSGRGAAPGTPSKQKYKARRQEDRQAAEAFFLHA</sequence>
<feature type="region of interest" description="Disordered" evidence="1">
    <location>
        <begin position="1021"/>
        <end position="1080"/>
    </location>
</feature>
<evidence type="ECO:0000313" key="2">
    <source>
        <dbReference type="EMBL" id="CEL69029.1"/>
    </source>
</evidence>
<feature type="region of interest" description="Disordered" evidence="1">
    <location>
        <begin position="1108"/>
        <end position="1147"/>
    </location>
</feature>
<evidence type="ECO:0000256" key="1">
    <source>
        <dbReference type="SAM" id="MobiDB-lite"/>
    </source>
</evidence>
<feature type="region of interest" description="Disordered" evidence="1">
    <location>
        <begin position="85"/>
        <end position="108"/>
    </location>
</feature>
<feature type="compositionally biased region" description="Basic and acidic residues" evidence="1">
    <location>
        <begin position="1304"/>
        <end position="1316"/>
    </location>
</feature>
<feature type="compositionally biased region" description="Low complexity" evidence="1">
    <location>
        <begin position="1191"/>
        <end position="1205"/>
    </location>
</feature>
<feature type="compositionally biased region" description="Acidic residues" evidence="1">
    <location>
        <begin position="1042"/>
        <end position="1052"/>
    </location>
</feature>
<feature type="compositionally biased region" description="Polar residues" evidence="1">
    <location>
        <begin position="482"/>
        <end position="501"/>
    </location>
</feature>
<feature type="compositionally biased region" description="Low complexity" evidence="1">
    <location>
        <begin position="597"/>
        <end position="617"/>
    </location>
</feature>
<feature type="compositionally biased region" description="Basic and acidic residues" evidence="1">
    <location>
        <begin position="1127"/>
        <end position="1145"/>
    </location>
</feature>
<proteinExistence type="predicted"/>
<feature type="region of interest" description="Disordered" evidence="1">
    <location>
        <begin position="853"/>
        <end position="893"/>
    </location>
</feature>
<feature type="compositionally biased region" description="Basic and acidic residues" evidence="1">
    <location>
        <begin position="1259"/>
        <end position="1283"/>
    </location>
</feature>
<organism evidence="2">
    <name type="scientific">Neospora caninum (strain Liverpool)</name>
    <dbReference type="NCBI Taxonomy" id="572307"/>
    <lineage>
        <taxon>Eukaryota</taxon>
        <taxon>Sar</taxon>
        <taxon>Alveolata</taxon>
        <taxon>Apicomplexa</taxon>
        <taxon>Conoidasida</taxon>
        <taxon>Coccidia</taxon>
        <taxon>Eucoccidiorida</taxon>
        <taxon>Eimeriorina</taxon>
        <taxon>Sarcocystidae</taxon>
        <taxon>Neospora</taxon>
    </lineage>
</organism>
<feature type="region of interest" description="Disordered" evidence="1">
    <location>
        <begin position="1191"/>
        <end position="1225"/>
    </location>
</feature>
<feature type="region of interest" description="Disordered" evidence="1">
    <location>
        <begin position="362"/>
        <end position="383"/>
    </location>
</feature>